<dbReference type="InterPro" id="IPR050509">
    <property type="entry name" value="CoA-transferase_III"/>
</dbReference>
<keyword evidence="2" id="KW-1185">Reference proteome</keyword>
<dbReference type="PANTHER" id="PTHR48228:SF5">
    <property type="entry name" value="ALPHA-METHYLACYL-COA RACEMASE"/>
    <property type="match status" value="1"/>
</dbReference>
<organism evidence="1 2">
    <name type="scientific">Pelagerythrobacter marensis</name>
    <dbReference type="NCBI Taxonomy" id="543877"/>
    <lineage>
        <taxon>Bacteria</taxon>
        <taxon>Pseudomonadati</taxon>
        <taxon>Pseudomonadota</taxon>
        <taxon>Alphaproteobacteria</taxon>
        <taxon>Sphingomonadales</taxon>
        <taxon>Erythrobacteraceae</taxon>
        <taxon>Pelagerythrobacter</taxon>
    </lineage>
</organism>
<dbReference type="PANTHER" id="PTHR48228">
    <property type="entry name" value="SUCCINYL-COA--D-CITRAMALATE COA-TRANSFERASE"/>
    <property type="match status" value="1"/>
</dbReference>
<evidence type="ECO:0000313" key="1">
    <source>
        <dbReference type="EMBL" id="WWA47507.1"/>
    </source>
</evidence>
<dbReference type="EMBL" id="CP144918">
    <property type="protein sequence ID" value="WWA47507.1"/>
    <property type="molecule type" value="Genomic_DNA"/>
</dbReference>
<gene>
    <name evidence="1" type="ORF">V5F89_00960</name>
</gene>
<dbReference type="SUPFAM" id="SSF89796">
    <property type="entry name" value="CoA-transferase family III (CaiB/BaiF)"/>
    <property type="match status" value="2"/>
</dbReference>
<name>A0ABZ2D6T3_9SPHN</name>
<dbReference type="Proteomes" id="UP001335183">
    <property type="component" value="Chromosome"/>
</dbReference>
<dbReference type="RefSeq" id="WP_338446397.1">
    <property type="nucleotide sequence ID" value="NZ_CP144918.1"/>
</dbReference>
<dbReference type="InterPro" id="IPR003673">
    <property type="entry name" value="CoA-Trfase_fam_III"/>
</dbReference>
<dbReference type="InterPro" id="IPR044855">
    <property type="entry name" value="CoA-Trfase_III_dom3_sf"/>
</dbReference>
<reference evidence="1 2" key="1">
    <citation type="submission" date="2024-02" db="EMBL/GenBank/DDBJ databases">
        <title>The whole genome sequence of five bacterial samples isolated from Abu Dhabi Sabkha-shore region.</title>
        <authorList>
            <person name="Sudalaimuthuasari N."/>
            <person name="Sarfraz B."/>
            <person name="Tuyisabe J.D."/>
            <person name="Mugisha Ntwali L.D.M."/>
            <person name="Ali A.I.A.A."/>
            <person name="Almansoori S.Z.A."/>
            <person name="Alajami H.S.A."/>
            <person name="Almeqbaali A.A.S."/>
            <person name="Kundu B."/>
            <person name="Saeed E.E."/>
            <person name="Sukumarinath V."/>
            <person name="Mishra A.K."/>
            <person name="Hazzouri K.M."/>
            <person name="Almaskari R."/>
            <person name="Sharma A.K."/>
            <person name="Amiri K.M.A."/>
        </authorList>
    </citation>
    <scope>NUCLEOTIDE SEQUENCE [LARGE SCALE GENOMIC DNA]</scope>
    <source>
        <strain evidence="2">kcgeb_sd</strain>
    </source>
</reference>
<dbReference type="InterPro" id="IPR023606">
    <property type="entry name" value="CoA-Trfase_III_dom_1_sf"/>
</dbReference>
<evidence type="ECO:0000313" key="2">
    <source>
        <dbReference type="Proteomes" id="UP001335183"/>
    </source>
</evidence>
<dbReference type="Gene3D" id="3.30.1540.10">
    <property type="entry name" value="formyl-coa transferase, domain 3"/>
    <property type="match status" value="2"/>
</dbReference>
<dbReference type="EC" id="2.8.3.-" evidence="1"/>
<dbReference type="Gene3D" id="3.40.50.10540">
    <property type="entry name" value="Crotonobetainyl-coa:carnitine coa-transferase, domain 1"/>
    <property type="match status" value="3"/>
</dbReference>
<protein>
    <submittedName>
        <fullName evidence="1">CoA transferase</fullName>
        <ecNumber evidence="1">2.8.3.-</ecNumber>
    </submittedName>
</protein>
<dbReference type="Pfam" id="PF02515">
    <property type="entry name" value="CoA_transf_3"/>
    <property type="match status" value="3"/>
</dbReference>
<proteinExistence type="predicted"/>
<keyword evidence="1" id="KW-0808">Transferase</keyword>
<dbReference type="GO" id="GO:0016740">
    <property type="term" value="F:transferase activity"/>
    <property type="evidence" value="ECO:0007669"/>
    <property type="project" value="UniProtKB-KW"/>
</dbReference>
<sequence length="696" mass="74600">MKPLEGHSLVALGEMGERSLARYLLSLGAILDNDVASASFVIDDLGQQATAHLPIPETAIHVSVTPFGSNGPRAGWRGSELVASAMGGALRVTGEMGLPPVKEAGDACIFHADMVAASGAMAAHFARGRTGVGQHVDISVQQVTFSRNYNGVLVWQFDRRKLHRVGGALAYGKAKVRAIWKLADGWCFHSLMTGRLGAPANQALSDWMDDVGADNPLRDTDWSTYNRSTLPSETRATWEAAIAAFFAGRTKRDIATTGHERGINACVVNEPGDVLADPHLADRRFFDTSDGLPDRFAIVDEGARSVARAPAIHAGSRPGPLSGVKVLDFAWALVGSITTKTLGDLGADIVKVESRTRPDLARLDVQVSASEAGNLDDKPWFAHLNSSKRSLSLNMKERSSREILEPLIDWADVVVENFSPGTMDRLGLGYRALAERNPAVIMCSGSVFGQTGPMAQEWGVDGTGGALSGRTYLTGYPERDPVIPGAVPYGDVIVPYVMAAHISAALQRRRETGRGARIDASMYEICVQQMRCFLAQAQKGERPRRLGNGDPAVKSQGVYAAAGDDRWVALSIFDDIEQAKLDALSGGDVARWIAGMTDAEAVAQLQAAGLAAGVVQDAEDMIEHDPQLAFRGALIDLDHPLLGPFGHVATPMTFSRDTLAPYRAPRMGEHTREIATSICGLDDDRFDALQDAGVFK</sequence>
<accession>A0ABZ2D6T3</accession>